<feature type="domain" description="Polyphosphate kinase-2-related" evidence="4">
    <location>
        <begin position="31"/>
        <end position="254"/>
    </location>
</feature>
<evidence type="ECO:0000256" key="2">
    <source>
        <dbReference type="ARBA" id="ARBA00022679"/>
    </source>
</evidence>
<dbReference type="NCBIfam" id="TIGR03709">
    <property type="entry name" value="PPK2_rel_1"/>
    <property type="match status" value="1"/>
</dbReference>
<evidence type="ECO:0000313" key="5">
    <source>
        <dbReference type="EMBL" id="GAA5157275.1"/>
    </source>
</evidence>
<keyword evidence="6" id="KW-1185">Reference proteome</keyword>
<protein>
    <recommendedName>
        <fullName evidence="4">Polyphosphate kinase-2-related domain-containing protein</fullName>
    </recommendedName>
</protein>
<dbReference type="Proteomes" id="UP001500547">
    <property type="component" value="Unassembled WGS sequence"/>
</dbReference>
<evidence type="ECO:0000259" key="4">
    <source>
        <dbReference type="Pfam" id="PF03976"/>
    </source>
</evidence>
<evidence type="ECO:0000256" key="1">
    <source>
        <dbReference type="ARBA" id="ARBA00009924"/>
    </source>
</evidence>
<dbReference type="PIRSF" id="PIRSF028756">
    <property type="entry name" value="PPK2_prd"/>
    <property type="match status" value="1"/>
</dbReference>
<proteinExistence type="inferred from homology"/>
<accession>A0ABP9Q652</accession>
<sequence>MTRLSSWRIAHGHSLALSSFDPSAKPFSQGDKATDKARIAELSEQIGAVQERLYATRQRSLLIVLQGMDTSGKDGTVRSVFSGINPQGVRVVSFKAPTQEEREHDFLWRVHRHVPAAGEIAIFNRSHYEDVLITRVKGWIDDAEAERRLAHIRHFEQLLADRGTAILKCFLHISKDEQKARLEERLADPAKHWKFDPADLVERKAWDDYQCVYAEALSATSEAHAPWYVVPANSKTHRNLMVAELVLEALQGMKLEPPQANPALAGMKVA</sequence>
<dbReference type="InterPro" id="IPR027417">
    <property type="entry name" value="P-loop_NTPase"/>
</dbReference>
<gene>
    <name evidence="5" type="ORF">GCM10025770_00270</name>
</gene>
<dbReference type="PANTHER" id="PTHR34383">
    <property type="entry name" value="POLYPHOSPHATE:AMP PHOSPHOTRANSFERASE-RELATED"/>
    <property type="match status" value="1"/>
</dbReference>
<evidence type="ECO:0000313" key="6">
    <source>
        <dbReference type="Proteomes" id="UP001500547"/>
    </source>
</evidence>
<dbReference type="RefSeq" id="WP_345530785.1">
    <property type="nucleotide sequence ID" value="NZ_BAABLD010000001.1"/>
</dbReference>
<organism evidence="5 6">
    <name type="scientific">Viridibacterium curvum</name>
    <dbReference type="NCBI Taxonomy" id="1101404"/>
    <lineage>
        <taxon>Bacteria</taxon>
        <taxon>Pseudomonadati</taxon>
        <taxon>Pseudomonadota</taxon>
        <taxon>Betaproteobacteria</taxon>
        <taxon>Rhodocyclales</taxon>
        <taxon>Rhodocyclaceae</taxon>
        <taxon>Viridibacterium</taxon>
    </lineage>
</organism>
<evidence type="ECO:0000256" key="3">
    <source>
        <dbReference type="ARBA" id="ARBA00022777"/>
    </source>
</evidence>
<reference evidence="6" key="1">
    <citation type="journal article" date="2019" name="Int. J. Syst. Evol. Microbiol.">
        <title>The Global Catalogue of Microorganisms (GCM) 10K type strain sequencing project: providing services to taxonomists for standard genome sequencing and annotation.</title>
        <authorList>
            <consortium name="The Broad Institute Genomics Platform"/>
            <consortium name="The Broad Institute Genome Sequencing Center for Infectious Disease"/>
            <person name="Wu L."/>
            <person name="Ma J."/>
        </authorList>
    </citation>
    <scope>NUCLEOTIDE SEQUENCE [LARGE SCALE GENOMIC DNA]</scope>
    <source>
        <strain evidence="6">JCM 18715</strain>
    </source>
</reference>
<dbReference type="PANTHER" id="PTHR34383:SF3">
    <property type="entry name" value="POLYPHOSPHATE:AMP PHOSPHOTRANSFERASE"/>
    <property type="match status" value="1"/>
</dbReference>
<keyword evidence="2" id="KW-0808">Transferase</keyword>
<comment type="similarity">
    <text evidence="1">Belongs to the polyphosphate kinase 2 (PPK2) family. Class I subfamily.</text>
</comment>
<name>A0ABP9Q652_9RHOO</name>
<comment type="caution">
    <text evidence="5">The sequence shown here is derived from an EMBL/GenBank/DDBJ whole genome shotgun (WGS) entry which is preliminary data.</text>
</comment>
<dbReference type="InterPro" id="IPR016898">
    <property type="entry name" value="Polyphosphate_phosphotransfera"/>
</dbReference>
<dbReference type="Gene3D" id="3.40.50.300">
    <property type="entry name" value="P-loop containing nucleotide triphosphate hydrolases"/>
    <property type="match status" value="1"/>
</dbReference>
<dbReference type="EMBL" id="BAABLD010000001">
    <property type="protein sequence ID" value="GAA5157275.1"/>
    <property type="molecule type" value="Genomic_DNA"/>
</dbReference>
<dbReference type="Pfam" id="PF03976">
    <property type="entry name" value="PPK2"/>
    <property type="match status" value="1"/>
</dbReference>
<keyword evidence="3" id="KW-0418">Kinase</keyword>
<dbReference type="InterPro" id="IPR022488">
    <property type="entry name" value="PPK2-related"/>
</dbReference>
<dbReference type="SUPFAM" id="SSF52540">
    <property type="entry name" value="P-loop containing nucleoside triphosphate hydrolases"/>
    <property type="match status" value="1"/>
</dbReference>
<dbReference type="InterPro" id="IPR022300">
    <property type="entry name" value="PPK2-rel_1"/>
</dbReference>